<dbReference type="SMART" id="SM00867">
    <property type="entry name" value="YceI"/>
    <property type="match status" value="1"/>
</dbReference>
<dbReference type="InterPro" id="IPR036761">
    <property type="entry name" value="TTHA0802/YceI-like_sf"/>
</dbReference>
<dbReference type="RefSeq" id="WP_152211273.1">
    <property type="nucleotide sequence ID" value="NZ_WFLN01000004.1"/>
</dbReference>
<dbReference type="Proteomes" id="UP000442694">
    <property type="component" value="Unassembled WGS sequence"/>
</dbReference>
<dbReference type="PANTHER" id="PTHR34406">
    <property type="entry name" value="PROTEIN YCEI"/>
    <property type="match status" value="1"/>
</dbReference>
<dbReference type="Pfam" id="PF04264">
    <property type="entry name" value="YceI"/>
    <property type="match status" value="1"/>
</dbReference>
<evidence type="ECO:0000313" key="3">
    <source>
        <dbReference type="EMBL" id="KAB8033185.1"/>
    </source>
</evidence>
<dbReference type="Gene3D" id="2.40.128.110">
    <property type="entry name" value="Lipid/polyisoprenoid-binding, YceI-like"/>
    <property type="match status" value="1"/>
</dbReference>
<keyword evidence="1" id="KW-0732">Signal</keyword>
<gene>
    <name evidence="3" type="ORF">GCL57_00375</name>
</gene>
<sequence>MLSKKIAALCLASFFVTLSAFSEEANTKIVAESKVVEKDNVQSYVIDEEHSKVSFEVAHLVVSSVTGEFKKFKGNFKFNPDDFSKTQLEASASSISVDSGVKKRDDHLKSADFFDAKKHPNMIFKSITAKKTDDNKFDLIGNITIRGVTKLITFKVTYKGQVKTKGKITQAFKATAELNRKDFGVSFQNIVEAGPVVGDVVTINIICEGVKKI</sequence>
<dbReference type="PANTHER" id="PTHR34406:SF1">
    <property type="entry name" value="PROTEIN YCEI"/>
    <property type="match status" value="1"/>
</dbReference>
<evidence type="ECO:0000313" key="4">
    <source>
        <dbReference type="Proteomes" id="UP000442694"/>
    </source>
</evidence>
<dbReference type="AlphaFoldDB" id="A0A833JF99"/>
<organism evidence="3 4">
    <name type="scientific">Fluviispira multicolorata</name>
    <dbReference type="NCBI Taxonomy" id="2654512"/>
    <lineage>
        <taxon>Bacteria</taxon>
        <taxon>Pseudomonadati</taxon>
        <taxon>Bdellovibrionota</taxon>
        <taxon>Oligoflexia</taxon>
        <taxon>Silvanigrellales</taxon>
        <taxon>Silvanigrellaceae</taxon>
        <taxon>Fluviispira</taxon>
    </lineage>
</organism>
<reference evidence="3 4" key="1">
    <citation type="submission" date="2019-10" db="EMBL/GenBank/DDBJ databases">
        <title>New genus of Silvanigrellaceae.</title>
        <authorList>
            <person name="Pitt A."/>
            <person name="Hahn M.W."/>
        </authorList>
    </citation>
    <scope>NUCLEOTIDE SEQUENCE [LARGE SCALE GENOMIC DNA]</scope>
    <source>
        <strain evidence="3 4">33A1-SZDP</strain>
    </source>
</reference>
<feature type="domain" description="Lipid/polyisoprenoid-binding YceI-like" evidence="2">
    <location>
        <begin position="43"/>
        <end position="210"/>
    </location>
</feature>
<keyword evidence="4" id="KW-1185">Reference proteome</keyword>
<feature type="signal peptide" evidence="1">
    <location>
        <begin position="1"/>
        <end position="22"/>
    </location>
</feature>
<name>A0A833JF99_9BACT</name>
<dbReference type="InterPro" id="IPR007372">
    <property type="entry name" value="Lipid/polyisoprenoid-bd_YceI"/>
</dbReference>
<proteinExistence type="predicted"/>
<protein>
    <recommendedName>
        <fullName evidence="2">Lipid/polyisoprenoid-binding YceI-like domain-containing protein</fullName>
    </recommendedName>
</protein>
<dbReference type="EMBL" id="WFLN01000004">
    <property type="protein sequence ID" value="KAB8033185.1"/>
    <property type="molecule type" value="Genomic_DNA"/>
</dbReference>
<evidence type="ECO:0000256" key="1">
    <source>
        <dbReference type="SAM" id="SignalP"/>
    </source>
</evidence>
<dbReference type="SUPFAM" id="SSF101874">
    <property type="entry name" value="YceI-like"/>
    <property type="match status" value="1"/>
</dbReference>
<evidence type="ECO:0000259" key="2">
    <source>
        <dbReference type="SMART" id="SM00867"/>
    </source>
</evidence>
<comment type="caution">
    <text evidence="3">The sequence shown here is derived from an EMBL/GenBank/DDBJ whole genome shotgun (WGS) entry which is preliminary data.</text>
</comment>
<accession>A0A833JF99</accession>
<feature type="chain" id="PRO_5032468888" description="Lipid/polyisoprenoid-binding YceI-like domain-containing protein" evidence="1">
    <location>
        <begin position="23"/>
        <end position="213"/>
    </location>
</feature>